<gene>
    <name evidence="5" type="ORF">H9L24_10065</name>
</gene>
<dbReference type="GO" id="GO:0003677">
    <property type="term" value="F:DNA binding"/>
    <property type="evidence" value="ECO:0007669"/>
    <property type="project" value="UniProtKB-KW"/>
</dbReference>
<organism evidence="5 6">
    <name type="scientific">Paenacidovorax monticola</name>
    <dbReference type="NCBI Taxonomy" id="1926868"/>
    <lineage>
        <taxon>Bacteria</taxon>
        <taxon>Pseudomonadati</taxon>
        <taxon>Pseudomonadota</taxon>
        <taxon>Betaproteobacteria</taxon>
        <taxon>Burkholderiales</taxon>
        <taxon>Comamonadaceae</taxon>
        <taxon>Paenacidovorax</taxon>
    </lineage>
</organism>
<dbReference type="SMART" id="SM00421">
    <property type="entry name" value="HTH_LUXR"/>
    <property type="match status" value="1"/>
</dbReference>
<evidence type="ECO:0000256" key="3">
    <source>
        <dbReference type="ARBA" id="ARBA00023163"/>
    </source>
</evidence>
<accession>A0A7H0HKH4</accession>
<dbReference type="PRINTS" id="PR00038">
    <property type="entry name" value="HTHLUXR"/>
</dbReference>
<evidence type="ECO:0000313" key="6">
    <source>
        <dbReference type="Proteomes" id="UP000516057"/>
    </source>
</evidence>
<dbReference type="Pfam" id="PF00196">
    <property type="entry name" value="GerE"/>
    <property type="match status" value="1"/>
</dbReference>
<evidence type="ECO:0000256" key="1">
    <source>
        <dbReference type="ARBA" id="ARBA00023015"/>
    </source>
</evidence>
<dbReference type="GO" id="GO:0006355">
    <property type="term" value="P:regulation of DNA-templated transcription"/>
    <property type="evidence" value="ECO:0007669"/>
    <property type="project" value="InterPro"/>
</dbReference>
<dbReference type="CDD" id="cd06170">
    <property type="entry name" value="LuxR_C_like"/>
    <property type="match status" value="1"/>
</dbReference>
<protein>
    <submittedName>
        <fullName evidence="5">Helix-turn-helix transcriptional regulator</fullName>
    </submittedName>
</protein>
<dbReference type="PANTHER" id="PTHR44688">
    <property type="entry name" value="DNA-BINDING TRANSCRIPTIONAL ACTIVATOR DEVR_DOSR"/>
    <property type="match status" value="1"/>
</dbReference>
<dbReference type="EMBL" id="CP060790">
    <property type="protein sequence ID" value="QNP61040.1"/>
    <property type="molecule type" value="Genomic_DNA"/>
</dbReference>
<sequence length="286" mass="31733">MPVPALSPGLQAAFDHALVRLYSSDLDLHALPQAVFGCVAELIAVEQVTYGEFHAPSGDFRTLFLHNPPQENGQRTASLEAYHRHAASHPFWRHDPALFGERALRESDFFSDAEFMELPIAREVFLPFGAHRQMGIVIALHGYALVVSCHRIVGRPAFSDGERDLLQALRGHVERLYRLALERTAASLTAGERLSYLCPDLTRRQRDVALLLVESKSNEAIAQALGISAETVKTHVRTLYEKLGVEDRLAAAMAVMQRPLFAQLPPLWSLQGSYWGPQGHEVAAIV</sequence>
<dbReference type="InterPro" id="IPR000792">
    <property type="entry name" value="Tscrpt_reg_LuxR_C"/>
</dbReference>
<evidence type="ECO:0000259" key="4">
    <source>
        <dbReference type="PROSITE" id="PS50043"/>
    </source>
</evidence>
<keyword evidence="1" id="KW-0805">Transcription regulation</keyword>
<keyword evidence="6" id="KW-1185">Reference proteome</keyword>
<feature type="domain" description="HTH luxR-type" evidence="4">
    <location>
        <begin position="194"/>
        <end position="258"/>
    </location>
</feature>
<dbReference type="PANTHER" id="PTHR44688:SF16">
    <property type="entry name" value="DNA-BINDING TRANSCRIPTIONAL ACTIVATOR DEVR_DOSR"/>
    <property type="match status" value="1"/>
</dbReference>
<name>A0A7H0HKH4_9BURK</name>
<evidence type="ECO:0000313" key="5">
    <source>
        <dbReference type="EMBL" id="QNP61040.1"/>
    </source>
</evidence>
<keyword evidence="3" id="KW-0804">Transcription</keyword>
<dbReference type="InterPro" id="IPR036388">
    <property type="entry name" value="WH-like_DNA-bd_sf"/>
</dbReference>
<keyword evidence="2" id="KW-0238">DNA-binding</keyword>
<dbReference type="KEGG" id="amon:H9L24_10065"/>
<evidence type="ECO:0000256" key="2">
    <source>
        <dbReference type="ARBA" id="ARBA00023125"/>
    </source>
</evidence>
<reference evidence="5 6" key="1">
    <citation type="submission" date="2020-08" db="EMBL/GenBank/DDBJ databases">
        <title>Genome sequence of Acidovorax monticola KACC 19171T.</title>
        <authorList>
            <person name="Hyun D.-W."/>
            <person name="Bae J.-W."/>
        </authorList>
    </citation>
    <scope>NUCLEOTIDE SEQUENCE [LARGE SCALE GENOMIC DNA]</scope>
    <source>
        <strain evidence="5 6">KACC 19171</strain>
    </source>
</reference>
<dbReference type="AlphaFoldDB" id="A0A7H0HKH4"/>
<dbReference type="Gene3D" id="1.10.10.10">
    <property type="entry name" value="Winged helix-like DNA-binding domain superfamily/Winged helix DNA-binding domain"/>
    <property type="match status" value="1"/>
</dbReference>
<dbReference type="SUPFAM" id="SSF46894">
    <property type="entry name" value="C-terminal effector domain of the bipartite response regulators"/>
    <property type="match status" value="1"/>
</dbReference>
<dbReference type="Proteomes" id="UP000516057">
    <property type="component" value="Chromosome"/>
</dbReference>
<dbReference type="PROSITE" id="PS50043">
    <property type="entry name" value="HTH_LUXR_2"/>
    <property type="match status" value="1"/>
</dbReference>
<proteinExistence type="predicted"/>
<dbReference type="InterPro" id="IPR016032">
    <property type="entry name" value="Sig_transdc_resp-reg_C-effctor"/>
</dbReference>